<dbReference type="InterPro" id="IPR015424">
    <property type="entry name" value="PyrdxlP-dep_Trfase"/>
</dbReference>
<dbReference type="InterPro" id="IPR015421">
    <property type="entry name" value="PyrdxlP-dep_Trfase_major"/>
</dbReference>
<feature type="domain" description="Aminotransferase class I/classII large" evidence="7">
    <location>
        <begin position="30"/>
        <end position="376"/>
    </location>
</feature>
<evidence type="ECO:0000256" key="1">
    <source>
        <dbReference type="ARBA" id="ARBA00001933"/>
    </source>
</evidence>
<sequence length="386" mass="43148">MLHLINKHVREIEISGIRKVANIVANDPSIVNFTIGQPDFATPEPIIQAGIRSLQEKKTGYTHNAGLLDLRKAIASFVDRKYGLHYEPDGEILVTVGASEALDIAFRTILDEGSEVILPAPVYPAYEPLIRLCGAVPVFIDTRESGFKLNAEMIRAKLTDKTRCVLLPYPSNPCGAILKEDELQDIASLLREKDVFILSDEIYSELTYGTAHRSIASFPGMREKTIVINGLSKSHAMTGWRVGFILTPKYLLEEMIKIHVYNTVCATSASQYASLAALKTDLPEADRMIEEYQKRRDYVYDRVTSMGLPVERPDGSFYAFPSIEKTGMSSEEFTHKMIREAKVAVIPGSAFSTYGEGYIRISYANSMDNLKEGLDRMEQFLAKMNV</sequence>
<dbReference type="SUPFAM" id="SSF53383">
    <property type="entry name" value="PLP-dependent transferases"/>
    <property type="match status" value="1"/>
</dbReference>
<dbReference type="Proteomes" id="UP000269573">
    <property type="component" value="Unassembled WGS sequence"/>
</dbReference>
<evidence type="ECO:0000313" key="9">
    <source>
        <dbReference type="Proteomes" id="UP000269573"/>
    </source>
</evidence>
<comment type="cofactor">
    <cofactor evidence="1 6">
        <name>pyridoxal 5'-phosphate</name>
        <dbReference type="ChEBI" id="CHEBI:597326"/>
    </cofactor>
</comment>
<dbReference type="CDD" id="cd00609">
    <property type="entry name" value="AAT_like"/>
    <property type="match status" value="1"/>
</dbReference>
<dbReference type="InterPro" id="IPR050596">
    <property type="entry name" value="AspAT/PAT-like"/>
</dbReference>
<evidence type="ECO:0000259" key="7">
    <source>
        <dbReference type="Pfam" id="PF00155"/>
    </source>
</evidence>
<dbReference type="InterPro" id="IPR004839">
    <property type="entry name" value="Aminotransferase_I/II_large"/>
</dbReference>
<evidence type="ECO:0000256" key="4">
    <source>
        <dbReference type="ARBA" id="ARBA00022679"/>
    </source>
</evidence>
<keyword evidence="4 6" id="KW-0808">Transferase</keyword>
<evidence type="ECO:0000256" key="5">
    <source>
        <dbReference type="ARBA" id="ARBA00022898"/>
    </source>
</evidence>
<name>A0A3M8D6F5_9BACL</name>
<dbReference type="PANTHER" id="PTHR46383">
    <property type="entry name" value="ASPARTATE AMINOTRANSFERASE"/>
    <property type="match status" value="1"/>
</dbReference>
<proteinExistence type="inferred from homology"/>
<dbReference type="EC" id="2.6.1.-" evidence="6"/>
<reference evidence="8 9" key="1">
    <citation type="submission" date="2018-10" db="EMBL/GenBank/DDBJ databases">
        <title>Phylogenomics of Brevibacillus.</title>
        <authorList>
            <person name="Dunlap C."/>
        </authorList>
    </citation>
    <scope>NUCLEOTIDE SEQUENCE [LARGE SCALE GENOMIC DNA]</scope>
    <source>
        <strain evidence="8 9">JCM 15774</strain>
    </source>
</reference>
<comment type="caution">
    <text evidence="8">The sequence shown here is derived from an EMBL/GenBank/DDBJ whole genome shotgun (WGS) entry which is preliminary data.</text>
</comment>
<organism evidence="8 9">
    <name type="scientific">Brevibacillus nitrificans</name>
    <dbReference type="NCBI Taxonomy" id="651560"/>
    <lineage>
        <taxon>Bacteria</taxon>
        <taxon>Bacillati</taxon>
        <taxon>Bacillota</taxon>
        <taxon>Bacilli</taxon>
        <taxon>Bacillales</taxon>
        <taxon>Paenibacillaceae</taxon>
        <taxon>Brevibacillus</taxon>
    </lineage>
</organism>
<dbReference type="FunFam" id="3.40.640.10:FF:000033">
    <property type="entry name" value="Aspartate aminotransferase"/>
    <property type="match status" value="1"/>
</dbReference>
<keyword evidence="5" id="KW-0663">Pyridoxal phosphate</keyword>
<dbReference type="GO" id="GO:0008483">
    <property type="term" value="F:transaminase activity"/>
    <property type="evidence" value="ECO:0007669"/>
    <property type="project" value="UniProtKB-KW"/>
</dbReference>
<dbReference type="NCBIfam" id="NF005817">
    <property type="entry name" value="PRK07683.1"/>
    <property type="match status" value="1"/>
</dbReference>
<gene>
    <name evidence="8" type="ORF">EDM59_19400</name>
</gene>
<dbReference type="AlphaFoldDB" id="A0A3M8D6F5"/>
<comment type="similarity">
    <text evidence="2 6">Belongs to the class-I pyridoxal-phosphate-dependent aminotransferase family.</text>
</comment>
<dbReference type="Pfam" id="PF00155">
    <property type="entry name" value="Aminotran_1_2"/>
    <property type="match status" value="1"/>
</dbReference>
<dbReference type="EMBL" id="RHHU01000011">
    <property type="protein sequence ID" value="RNB83201.1"/>
    <property type="molecule type" value="Genomic_DNA"/>
</dbReference>
<evidence type="ECO:0000256" key="6">
    <source>
        <dbReference type="RuleBase" id="RU000481"/>
    </source>
</evidence>
<dbReference type="RefSeq" id="WP_122925125.1">
    <property type="nucleotide sequence ID" value="NZ_RHHU01000011.1"/>
</dbReference>
<dbReference type="InterPro" id="IPR004838">
    <property type="entry name" value="NHTrfase_class1_PyrdxlP-BS"/>
</dbReference>
<dbReference type="PROSITE" id="PS00105">
    <property type="entry name" value="AA_TRANSFER_CLASS_1"/>
    <property type="match status" value="1"/>
</dbReference>
<evidence type="ECO:0000313" key="8">
    <source>
        <dbReference type="EMBL" id="RNB83201.1"/>
    </source>
</evidence>
<dbReference type="InterPro" id="IPR015422">
    <property type="entry name" value="PyrdxlP-dep_Trfase_small"/>
</dbReference>
<evidence type="ECO:0000256" key="3">
    <source>
        <dbReference type="ARBA" id="ARBA00022576"/>
    </source>
</evidence>
<dbReference type="PANTHER" id="PTHR46383:SF4">
    <property type="entry name" value="AMINOTRANSFERASE"/>
    <property type="match status" value="1"/>
</dbReference>
<accession>A0A3M8D6F5</accession>
<keyword evidence="9" id="KW-1185">Reference proteome</keyword>
<keyword evidence="3 6" id="KW-0032">Aminotransferase</keyword>
<dbReference type="Gene3D" id="3.90.1150.10">
    <property type="entry name" value="Aspartate Aminotransferase, domain 1"/>
    <property type="match status" value="1"/>
</dbReference>
<dbReference type="GO" id="GO:0030170">
    <property type="term" value="F:pyridoxal phosphate binding"/>
    <property type="evidence" value="ECO:0007669"/>
    <property type="project" value="InterPro"/>
</dbReference>
<evidence type="ECO:0000256" key="2">
    <source>
        <dbReference type="ARBA" id="ARBA00007441"/>
    </source>
</evidence>
<dbReference type="GO" id="GO:0006520">
    <property type="term" value="P:amino acid metabolic process"/>
    <property type="evidence" value="ECO:0007669"/>
    <property type="project" value="InterPro"/>
</dbReference>
<protein>
    <recommendedName>
        <fullName evidence="6">Aminotransferase</fullName>
        <ecNumber evidence="6">2.6.1.-</ecNumber>
    </recommendedName>
</protein>
<dbReference type="Gene3D" id="3.40.640.10">
    <property type="entry name" value="Type I PLP-dependent aspartate aminotransferase-like (Major domain)"/>
    <property type="match status" value="1"/>
</dbReference>